<dbReference type="AlphaFoldDB" id="D5BHZ6"/>
<gene>
    <name evidence="1" type="ordered locus">ZPR_1039</name>
</gene>
<evidence type="ECO:0000313" key="1">
    <source>
        <dbReference type="EMBL" id="ADF51384.1"/>
    </source>
</evidence>
<reference evidence="1 2" key="1">
    <citation type="journal article" date="2010" name="BMC Genomics">
        <title>The complete genome of Zunongwangia profunda SM-A87 reveals its adaptation to the deep-sea environment and ecological role in sedimentary organic nitrogen degradation.</title>
        <authorList>
            <person name="Qin Q.L."/>
            <person name="Zhang X.Y."/>
            <person name="Wang X.M."/>
            <person name="Liu G.M."/>
            <person name="Chen X.L."/>
            <person name="Xie B.B."/>
            <person name="Dang H.Y."/>
            <person name="Zhou B.C."/>
            <person name="Yu J."/>
            <person name="Zhang Y.Z."/>
        </authorList>
    </citation>
    <scope>NUCLEOTIDE SEQUENCE [LARGE SCALE GENOMIC DNA]</scope>
    <source>
        <strain evidence="2">DSM 18752 / CCTCC AB 206139 / SM-A87</strain>
    </source>
</reference>
<organism evidence="1 2">
    <name type="scientific">Zunongwangia profunda (strain DSM 18752 / CCTCC AB 206139 / SM-A87)</name>
    <name type="common">Wangia profunda</name>
    <dbReference type="NCBI Taxonomy" id="655815"/>
    <lineage>
        <taxon>Bacteria</taxon>
        <taxon>Pseudomonadati</taxon>
        <taxon>Bacteroidota</taxon>
        <taxon>Flavobacteriia</taxon>
        <taxon>Flavobacteriales</taxon>
        <taxon>Flavobacteriaceae</taxon>
        <taxon>Zunongwangia</taxon>
    </lineage>
</organism>
<sequence length="43" mass="5512">MSSNWSFYVPKWKPFEYRYRIRDRLKNEIQTEVVLIEDRILEY</sequence>
<name>D5BHZ6_ZUNPS</name>
<dbReference type="EMBL" id="CP001650">
    <property type="protein sequence ID" value="ADF51384.1"/>
    <property type="molecule type" value="Genomic_DNA"/>
</dbReference>
<proteinExistence type="predicted"/>
<dbReference type="KEGG" id="zpr:ZPR_1039"/>
<accession>D5BHZ6</accession>
<evidence type="ECO:0000313" key="2">
    <source>
        <dbReference type="Proteomes" id="UP000001654"/>
    </source>
</evidence>
<protein>
    <submittedName>
        <fullName evidence="1">Uncharacterized protein</fullName>
    </submittedName>
</protein>
<dbReference type="Proteomes" id="UP000001654">
    <property type="component" value="Chromosome"/>
</dbReference>
<keyword evidence="2" id="KW-1185">Reference proteome</keyword>
<dbReference type="HOGENOM" id="CLU_3241821_0_0_10"/>